<dbReference type="Pfam" id="PF00005">
    <property type="entry name" value="ABC_tran"/>
    <property type="match status" value="2"/>
</dbReference>
<feature type="transmembrane region" description="Helical" evidence="12">
    <location>
        <begin position="255"/>
        <end position="276"/>
    </location>
</feature>
<dbReference type="PROSITE" id="PS00211">
    <property type="entry name" value="ABC_TRANSPORTER_1"/>
    <property type="match status" value="2"/>
</dbReference>
<feature type="transmembrane region" description="Helical" evidence="12">
    <location>
        <begin position="666"/>
        <end position="686"/>
    </location>
</feature>
<keyword evidence="5 12" id="KW-0812">Transmembrane</keyword>
<dbReference type="CDD" id="cd18595">
    <property type="entry name" value="ABC_6TM_MRP1_2_3_6_D1_like"/>
    <property type="match status" value="1"/>
</dbReference>
<dbReference type="InterPro" id="IPR003593">
    <property type="entry name" value="AAA+_ATPase"/>
</dbReference>
<feature type="transmembrane region" description="Helical" evidence="12">
    <location>
        <begin position="178"/>
        <end position="198"/>
    </location>
</feature>
<keyword evidence="3" id="KW-0813">Transport</keyword>
<dbReference type="PANTHER" id="PTHR24223">
    <property type="entry name" value="ATP-BINDING CASSETTE SUB-FAMILY C"/>
    <property type="match status" value="1"/>
</dbReference>
<reference evidence="15" key="1">
    <citation type="submission" date="2020-05" db="EMBL/GenBank/DDBJ databases">
        <title>Phylogenomic resolution of chytrid fungi.</title>
        <authorList>
            <person name="Stajich J.E."/>
            <person name="Amses K."/>
            <person name="Simmons R."/>
            <person name="Seto K."/>
            <person name="Myers J."/>
            <person name="Bonds A."/>
            <person name="Quandt C.A."/>
            <person name="Barry K."/>
            <person name="Liu P."/>
            <person name="Grigoriev I."/>
            <person name="Longcore J.E."/>
            <person name="James T.Y."/>
        </authorList>
    </citation>
    <scope>NUCLEOTIDE SEQUENCE</scope>
    <source>
        <strain evidence="15">JEL0476</strain>
    </source>
</reference>
<dbReference type="GO" id="GO:0000329">
    <property type="term" value="C:fungal-type vacuole membrane"/>
    <property type="evidence" value="ECO:0007669"/>
    <property type="project" value="UniProtKB-ARBA"/>
</dbReference>
<dbReference type="FunFam" id="3.40.50.300:FF:000074">
    <property type="entry name" value="Multidrug resistance-associated protein 5 isoform 1"/>
    <property type="match status" value="1"/>
</dbReference>
<feature type="domain" description="ABC transmembrane type-1" evidence="14">
    <location>
        <begin position="50"/>
        <end position="312"/>
    </location>
</feature>
<dbReference type="InterPro" id="IPR011527">
    <property type="entry name" value="ABC1_TM_dom"/>
</dbReference>
<dbReference type="EMBL" id="JADGJW010000267">
    <property type="protein sequence ID" value="KAJ3220874.1"/>
    <property type="molecule type" value="Genomic_DNA"/>
</dbReference>
<dbReference type="SUPFAM" id="SSF90123">
    <property type="entry name" value="ABC transporter transmembrane region"/>
    <property type="match status" value="2"/>
</dbReference>
<keyword evidence="10 12" id="KW-1133">Transmembrane helix</keyword>
<dbReference type="AlphaFoldDB" id="A0AAD5U107"/>
<dbReference type="CDD" id="cd03244">
    <property type="entry name" value="ABCC_MRP_domain2"/>
    <property type="match status" value="1"/>
</dbReference>
<dbReference type="InterPro" id="IPR027417">
    <property type="entry name" value="P-loop_NTPase"/>
</dbReference>
<comment type="subcellular location">
    <subcellularLocation>
        <location evidence="1">Vacuole membrane</location>
        <topology evidence="1">Multi-pass membrane protein</topology>
    </subcellularLocation>
</comment>
<dbReference type="SMART" id="SM00382">
    <property type="entry name" value="AAA"/>
    <property type="match status" value="2"/>
</dbReference>
<dbReference type="InterPro" id="IPR017871">
    <property type="entry name" value="ABC_transporter-like_CS"/>
</dbReference>
<dbReference type="CDD" id="cd03250">
    <property type="entry name" value="ABCC_MRP_domain1"/>
    <property type="match status" value="1"/>
</dbReference>
<evidence type="ECO:0000259" key="13">
    <source>
        <dbReference type="PROSITE" id="PS50893"/>
    </source>
</evidence>
<dbReference type="InterPro" id="IPR003439">
    <property type="entry name" value="ABC_transporter-like_ATP-bd"/>
</dbReference>
<evidence type="ECO:0000256" key="11">
    <source>
        <dbReference type="ARBA" id="ARBA00023136"/>
    </source>
</evidence>
<evidence type="ECO:0000256" key="5">
    <source>
        <dbReference type="ARBA" id="ARBA00022692"/>
    </source>
</evidence>
<comment type="caution">
    <text evidence="15">The sequence shown here is derived from an EMBL/GenBank/DDBJ whole genome shotgun (WGS) entry which is preliminary data.</text>
</comment>
<evidence type="ECO:0000256" key="1">
    <source>
        <dbReference type="ARBA" id="ARBA00004128"/>
    </source>
</evidence>
<keyword evidence="16" id="KW-1185">Reference proteome</keyword>
<evidence type="ECO:0000256" key="9">
    <source>
        <dbReference type="ARBA" id="ARBA00022967"/>
    </source>
</evidence>
<evidence type="ECO:0000313" key="15">
    <source>
        <dbReference type="EMBL" id="KAJ3220874.1"/>
    </source>
</evidence>
<dbReference type="FunFam" id="3.40.50.300:FF:000450">
    <property type="entry name" value="ABC transporter C family member 2"/>
    <property type="match status" value="1"/>
</dbReference>
<feature type="transmembrane region" description="Helical" evidence="12">
    <location>
        <begin position="720"/>
        <end position="745"/>
    </location>
</feature>
<dbReference type="Pfam" id="PF00664">
    <property type="entry name" value="ABC_membrane"/>
    <property type="match status" value="2"/>
</dbReference>
<keyword evidence="4" id="KW-0597">Phosphoprotein</keyword>
<keyword evidence="11 12" id="KW-0472">Membrane</keyword>
<name>A0AAD5U107_9FUNG</name>
<dbReference type="GO" id="GO:0005524">
    <property type="term" value="F:ATP binding"/>
    <property type="evidence" value="ECO:0007669"/>
    <property type="project" value="UniProtKB-KW"/>
</dbReference>
<feature type="domain" description="ABC transporter" evidence="13">
    <location>
        <begin position="1000"/>
        <end position="1234"/>
    </location>
</feature>
<comment type="similarity">
    <text evidence="2">Belongs to the ABC transporter superfamily. ABCC family. Conjugate transporter (TC 3.A.1.208) subfamily.</text>
</comment>
<feature type="domain" description="ABC transmembrane type-1" evidence="14">
    <location>
        <begin position="667"/>
        <end position="964"/>
    </location>
</feature>
<dbReference type="InterPro" id="IPR050173">
    <property type="entry name" value="ABC_transporter_C-like"/>
</dbReference>
<dbReference type="SUPFAM" id="SSF52540">
    <property type="entry name" value="P-loop containing nucleoside triphosphate hydrolases"/>
    <property type="match status" value="2"/>
</dbReference>
<dbReference type="GO" id="GO:0016887">
    <property type="term" value="F:ATP hydrolysis activity"/>
    <property type="evidence" value="ECO:0007669"/>
    <property type="project" value="InterPro"/>
</dbReference>
<evidence type="ECO:0000256" key="7">
    <source>
        <dbReference type="ARBA" id="ARBA00022741"/>
    </source>
</evidence>
<evidence type="ECO:0000259" key="14">
    <source>
        <dbReference type="PROSITE" id="PS50929"/>
    </source>
</evidence>
<dbReference type="GO" id="GO:0140359">
    <property type="term" value="F:ABC-type transporter activity"/>
    <property type="evidence" value="ECO:0007669"/>
    <property type="project" value="InterPro"/>
</dbReference>
<dbReference type="FunFam" id="1.20.1560.10:FF:000001">
    <property type="entry name" value="ATP-binding cassette subfamily C member 1"/>
    <property type="match status" value="1"/>
</dbReference>
<feature type="domain" description="ABC transporter" evidence="13">
    <location>
        <begin position="347"/>
        <end position="576"/>
    </location>
</feature>
<dbReference type="Gene3D" id="3.40.50.300">
    <property type="entry name" value="P-loop containing nucleotide triphosphate hydrolases"/>
    <property type="match status" value="2"/>
</dbReference>
<feature type="transmembrane region" description="Helical" evidence="12">
    <location>
        <begin position="798"/>
        <end position="815"/>
    </location>
</feature>
<dbReference type="CDD" id="cd18603">
    <property type="entry name" value="ABC_6TM_MRP1_2_3_6_D2_like"/>
    <property type="match status" value="1"/>
</dbReference>
<feature type="transmembrane region" description="Helical" evidence="12">
    <location>
        <begin position="93"/>
        <end position="114"/>
    </location>
</feature>
<dbReference type="PANTHER" id="PTHR24223:SF443">
    <property type="entry name" value="MULTIDRUG-RESISTANCE LIKE PROTEIN 1, ISOFORM I"/>
    <property type="match status" value="1"/>
</dbReference>
<protein>
    <submittedName>
        <fullName evidence="15">Uncharacterized protein</fullName>
    </submittedName>
</protein>
<keyword evidence="6" id="KW-0677">Repeat</keyword>
<dbReference type="PROSITE" id="PS50929">
    <property type="entry name" value="ABC_TM1F"/>
    <property type="match status" value="2"/>
</dbReference>
<keyword evidence="8" id="KW-0067">ATP-binding</keyword>
<evidence type="ECO:0000256" key="10">
    <source>
        <dbReference type="ARBA" id="ARBA00022989"/>
    </source>
</evidence>
<evidence type="ECO:0000256" key="8">
    <source>
        <dbReference type="ARBA" id="ARBA00022840"/>
    </source>
</evidence>
<evidence type="ECO:0000256" key="12">
    <source>
        <dbReference type="SAM" id="Phobius"/>
    </source>
</evidence>
<dbReference type="PROSITE" id="PS50893">
    <property type="entry name" value="ABC_TRANSPORTER_2"/>
    <property type="match status" value="2"/>
</dbReference>
<dbReference type="GO" id="GO:0042592">
    <property type="term" value="P:homeostatic process"/>
    <property type="evidence" value="ECO:0007669"/>
    <property type="project" value="UniProtKB-ARBA"/>
</dbReference>
<evidence type="ECO:0000256" key="4">
    <source>
        <dbReference type="ARBA" id="ARBA00022553"/>
    </source>
</evidence>
<feature type="transmembrane region" description="Helical" evidence="12">
    <location>
        <begin position="296"/>
        <end position="315"/>
    </location>
</feature>
<evidence type="ECO:0000313" key="16">
    <source>
        <dbReference type="Proteomes" id="UP001211065"/>
    </source>
</evidence>
<evidence type="ECO:0000256" key="3">
    <source>
        <dbReference type="ARBA" id="ARBA00022448"/>
    </source>
</evidence>
<gene>
    <name evidence="15" type="ORF">HK099_003938</name>
</gene>
<sequence length="1239" mass="139136">MEDLWNLKKSDTASYNSEIFQNAWQNETRKKNPSLVWALCAAYGPVFLSAGIFKLGQDSLAFVQPQLLNQLVAFAKSWSTDSKQVPEPLAKGFFIACLMLISAVTQTILLHQYFHITLITSLRIKSAITTAVYKKALTLSNDSRSSSTVGEIVNLMTVDAGRVADLLGYLHILWSGPYQILLALYFLYAALGPSIFAAQMKNKDDRTKLMDELLNGIKVIKLYAWEIPFKKRVTKVRDAELDGLRKIGFLAAAQSFTWACTPFLVSFSTFLVFSIISEEKLVSEKVFGAIALFNMLQFPLNVFPNVISSLINATVTFERLFKFLSAEELDNNAVTCERVYSGPINRVEIKNASFYWTKPSENTDLRLILKNISLDCTDKTLIAVVGSVGSGKSSLINSILGEMYKSSGQVILRGSVAYIPQNAWIMNASLRENILFGKRYDEKFYNHVIEACQLRQDLDILPGGDLTEIGEKGINLSGGQKQRVSIARAAYFDADIYLFDDPLSAVDQHVGKHIFDNVIGNNGLLKDKARILVTHGIHFLPKCDRIISLAEGEIRESGTYSQLMKNETYFYELIKTYGKKKDVTNATDSPTPNADDAKIALEKALVVKNKGFSKEKETELMKSLNIAPNMAITPSNLIILKEEGAKGSVSWSVYKSYAESCSFRSVVLYLIILFLTQASSVFQNVFLADWAHSNDKIKKKISISYEDNDNGMSDEVIWRLGVYGLLGIVFSVSTVLQTIFIWVYCGMRSAKVLHQQMLDNILKLPQSFFDTTPLGRIMNRFSKDQNTIDETLPRTFHGYFRTLFSVLSVLAVNSFSSPLFLVFAIPLGYLYIFFQRYYISTSRELKRLDSISRSPVYAHFQETLGGLATIRAYKQEKRFLATNEDRVDYNQRAAFPSICSNRWLAVRLEFIGSLIVFGSANFSVVSILATGTVNQSIAGLCLTYSLTVTQTLNWMVRMSCDIESQIISVERIKEYMELPNEAPFKIEGVNPPRDWPNGKIEFKKYGCRYREGLDLVLKEVDFQVMPREKIGIVGRTGAGKSSLTVALFRLIEPSMGTIVIDGVDIRILGLHDLRSRLTIIPQDPFVFSGTIRENLDPFEEYDDSTLWKALESASLKTAVSKLDKKLDALVVQGGENFSVGQRQLMCLARALLRKTNILILDEATAAIDVETDNVIQQTIRQEFKNCTILTIAHRINTVLDSDKILVLDQGKVTEFDEPKKLLEMKNSKFYALAKEAGLV</sequence>
<dbReference type="Gene3D" id="1.20.1560.10">
    <property type="entry name" value="ABC transporter type 1, transmembrane domain"/>
    <property type="match status" value="2"/>
</dbReference>
<feature type="transmembrane region" description="Helical" evidence="12">
    <location>
        <begin position="34"/>
        <end position="53"/>
    </location>
</feature>
<organism evidence="15 16">
    <name type="scientific">Clydaea vesicula</name>
    <dbReference type="NCBI Taxonomy" id="447962"/>
    <lineage>
        <taxon>Eukaryota</taxon>
        <taxon>Fungi</taxon>
        <taxon>Fungi incertae sedis</taxon>
        <taxon>Chytridiomycota</taxon>
        <taxon>Chytridiomycota incertae sedis</taxon>
        <taxon>Chytridiomycetes</taxon>
        <taxon>Lobulomycetales</taxon>
        <taxon>Lobulomycetaceae</taxon>
        <taxon>Clydaea</taxon>
    </lineage>
</organism>
<proteinExistence type="inferred from homology"/>
<keyword evidence="7" id="KW-0547">Nucleotide-binding</keyword>
<keyword evidence="9" id="KW-1278">Translocase</keyword>
<dbReference type="Proteomes" id="UP001211065">
    <property type="component" value="Unassembled WGS sequence"/>
</dbReference>
<accession>A0AAD5U107</accession>
<evidence type="ECO:0000256" key="6">
    <source>
        <dbReference type="ARBA" id="ARBA00022737"/>
    </source>
</evidence>
<dbReference type="InterPro" id="IPR036640">
    <property type="entry name" value="ABC1_TM_sf"/>
</dbReference>
<evidence type="ECO:0000256" key="2">
    <source>
        <dbReference type="ARBA" id="ARBA00009726"/>
    </source>
</evidence>